<dbReference type="PROSITE" id="PS52004">
    <property type="entry name" value="KS3_2"/>
    <property type="match status" value="1"/>
</dbReference>
<evidence type="ECO:0000313" key="9">
    <source>
        <dbReference type="EMBL" id="GCD39514.1"/>
    </source>
</evidence>
<dbReference type="PROSITE" id="PS00606">
    <property type="entry name" value="KS3_1"/>
    <property type="match status" value="1"/>
</dbReference>
<dbReference type="InterPro" id="IPR032821">
    <property type="entry name" value="PKS_assoc"/>
</dbReference>
<reference evidence="9 10" key="1">
    <citation type="submission" date="2018-11" db="EMBL/GenBank/DDBJ databases">
        <title>Whole genome sequence of Streptomyces chrestomyceticus NBRC 13444(T).</title>
        <authorList>
            <person name="Komaki H."/>
            <person name="Tamura T."/>
        </authorList>
    </citation>
    <scope>NUCLEOTIDE SEQUENCE [LARGE SCALE GENOMIC DNA]</scope>
    <source>
        <strain evidence="9 10">NBRC 13444</strain>
    </source>
</reference>
<dbReference type="FunFam" id="3.40.47.10:FF:000019">
    <property type="entry name" value="Polyketide synthase type I"/>
    <property type="match status" value="1"/>
</dbReference>
<evidence type="ECO:0000256" key="3">
    <source>
        <dbReference type="ARBA" id="ARBA00022553"/>
    </source>
</evidence>
<comment type="caution">
    <text evidence="9">The sequence shown here is derived from an EMBL/GenBank/DDBJ whole genome shotgun (WGS) entry which is preliminary data.</text>
</comment>
<dbReference type="GO" id="GO:0004315">
    <property type="term" value="F:3-oxoacyl-[acyl-carrier-protein] synthase activity"/>
    <property type="evidence" value="ECO:0007669"/>
    <property type="project" value="InterPro"/>
</dbReference>
<dbReference type="Gene3D" id="3.30.70.3290">
    <property type="match status" value="1"/>
</dbReference>
<dbReference type="InterPro" id="IPR016039">
    <property type="entry name" value="Thiolase-like"/>
</dbReference>
<protein>
    <submittedName>
        <fullName evidence="9">Polyketide synthase</fullName>
    </submittedName>
</protein>
<accession>A0A7U9L1U7</accession>
<name>A0A7U9L1U7_9ACTN</name>
<gene>
    <name evidence="9" type="ORF">OEIGOIKO_07368</name>
</gene>
<evidence type="ECO:0000313" key="10">
    <source>
        <dbReference type="Proteomes" id="UP000287830"/>
    </source>
</evidence>
<dbReference type="InterPro" id="IPR001227">
    <property type="entry name" value="Ac_transferase_dom_sf"/>
</dbReference>
<dbReference type="SUPFAM" id="SSF52151">
    <property type="entry name" value="FabD/lysophospholipase-like"/>
    <property type="match status" value="1"/>
</dbReference>
<dbReference type="InterPro" id="IPR014031">
    <property type="entry name" value="Ketoacyl_synth_C"/>
</dbReference>
<dbReference type="GeneID" id="95627068"/>
<comment type="similarity">
    <text evidence="7">Belongs to the thiolase-like superfamily. Beta-ketoacyl-ACP synthases family.</text>
</comment>
<dbReference type="InterPro" id="IPR018201">
    <property type="entry name" value="Ketoacyl_synth_AS"/>
</dbReference>
<dbReference type="Gene3D" id="3.40.366.10">
    <property type="entry name" value="Malonyl-Coenzyme A Acyl Carrier Protein, domain 2"/>
    <property type="match status" value="1"/>
</dbReference>
<dbReference type="GO" id="GO:0004312">
    <property type="term" value="F:fatty acid synthase activity"/>
    <property type="evidence" value="ECO:0007669"/>
    <property type="project" value="TreeGrafter"/>
</dbReference>
<sequence>MANEEKLRDYLKRVTTDLAQTRERLREIEDRRPEPIAIVGMACRFPGGVSSAEGLWELVESRGDGIGPFPSDRGWPEDVVDPDPDAVGKSVSGEGGFLYDAAEFDAEFFGINPREALAMDPQQRLLLETSWEALENAGIDATALRGSPTGVFTGLFYHDYLPTHPMPEEIEGYVGVGATASVASGRVAYVLGLEGPAVTVDTACSSSLVALHLAAQSLRSGESTLALAGGVKVMATPNTFVDFSRQRAVALNGRCKSYAEGADGTAWGEGVGVLVVERLSDARRNGHKVLAVVRGSAINQDGASNGLTAPSGPAQQRVIRAALADAGLKPVDVDVVEGHGTGTRLGDPIEAQALLATYGQDRPEDRPLWLGSVKSNIGHAQAAAGVASIVKMVAAMERGIVPATLYAERPSSQVDWDAGAVRLATEAVPWPETGERPRRAGVSSFGFSGTNAHVIIEQAPAADEESPAPGAAPEAADGVAGTELSLLPWVVSGRSEAGLAGQAGRLAEFVGASEPDVRPVDVGWSLVSSRAVLEHRAVVLGSGREELVAGLGAVAEGRDLPGVVSGVAGGAGKVGFVFTGQGAQRVGMGRQLYEAFPVFAAAFDEVCAGLDAHLEGSLAAVVRGEGDSSWPGGGVSMRRCGRSPRCSRWRWRCFVCWRRGA</sequence>
<dbReference type="Pfam" id="PF02801">
    <property type="entry name" value="Ketoacyl-synt_C"/>
    <property type="match status" value="1"/>
</dbReference>
<keyword evidence="2" id="KW-0596">Phosphopantetheine</keyword>
<dbReference type="Pfam" id="PF00109">
    <property type="entry name" value="ketoacyl-synt"/>
    <property type="match status" value="1"/>
</dbReference>
<proteinExistence type="inferred from homology"/>
<dbReference type="EMBL" id="BHZC01000001">
    <property type="protein sequence ID" value="GCD39514.1"/>
    <property type="molecule type" value="Genomic_DNA"/>
</dbReference>
<keyword evidence="6" id="KW-0012">Acyltransferase</keyword>
<dbReference type="AlphaFoldDB" id="A0A7U9L1U7"/>
<dbReference type="Pfam" id="PF16197">
    <property type="entry name" value="KAsynt_C_assoc"/>
    <property type="match status" value="1"/>
</dbReference>
<dbReference type="CDD" id="cd00833">
    <property type="entry name" value="PKS"/>
    <property type="match status" value="1"/>
</dbReference>
<keyword evidence="4 7" id="KW-0808">Transferase</keyword>
<dbReference type="Gene3D" id="3.40.47.10">
    <property type="match status" value="1"/>
</dbReference>
<evidence type="ECO:0000256" key="4">
    <source>
        <dbReference type="ARBA" id="ARBA00022679"/>
    </source>
</evidence>
<dbReference type="SUPFAM" id="SSF53901">
    <property type="entry name" value="Thiolase-like"/>
    <property type="match status" value="1"/>
</dbReference>
<dbReference type="InterPro" id="IPR015083">
    <property type="entry name" value="NorB/c/GfsB-D-like_docking"/>
</dbReference>
<dbReference type="RefSeq" id="WP_244955483.1">
    <property type="nucleotide sequence ID" value="NZ_BHZC01000001.1"/>
</dbReference>
<dbReference type="Proteomes" id="UP000287830">
    <property type="component" value="Unassembled WGS sequence"/>
</dbReference>
<dbReference type="PANTHER" id="PTHR43775">
    <property type="entry name" value="FATTY ACID SYNTHASE"/>
    <property type="match status" value="1"/>
</dbReference>
<dbReference type="InterPro" id="IPR020841">
    <property type="entry name" value="PKS_Beta-ketoAc_synthase_dom"/>
</dbReference>
<dbReference type="GO" id="GO:0033068">
    <property type="term" value="P:macrolide biosynthetic process"/>
    <property type="evidence" value="ECO:0007669"/>
    <property type="project" value="UniProtKB-ARBA"/>
</dbReference>
<dbReference type="PANTHER" id="PTHR43775:SF51">
    <property type="entry name" value="INACTIVE PHENOLPHTHIOCEROL SYNTHESIS POLYKETIDE SYNTHASE TYPE I PKS1-RELATED"/>
    <property type="match status" value="1"/>
</dbReference>
<dbReference type="SUPFAM" id="SSF101173">
    <property type="entry name" value="Docking domain B of the erythromycin polyketide synthase (DEBS)"/>
    <property type="match status" value="1"/>
</dbReference>
<dbReference type="InterPro" id="IPR014030">
    <property type="entry name" value="Ketoacyl_synth_N"/>
</dbReference>
<evidence type="ECO:0000256" key="6">
    <source>
        <dbReference type="ARBA" id="ARBA00023315"/>
    </source>
</evidence>
<dbReference type="GO" id="GO:0031177">
    <property type="term" value="F:phosphopantetheine binding"/>
    <property type="evidence" value="ECO:0007669"/>
    <property type="project" value="UniProtKB-ARBA"/>
</dbReference>
<keyword evidence="5" id="KW-0511">Multifunctional enzyme</keyword>
<evidence type="ECO:0000259" key="8">
    <source>
        <dbReference type="PROSITE" id="PS52004"/>
    </source>
</evidence>
<comment type="cofactor">
    <cofactor evidence="1">
        <name>pantetheine 4'-phosphate</name>
        <dbReference type="ChEBI" id="CHEBI:47942"/>
    </cofactor>
</comment>
<dbReference type="InterPro" id="IPR016035">
    <property type="entry name" value="Acyl_Trfase/lysoPLipase"/>
</dbReference>
<keyword evidence="3" id="KW-0597">Phosphoprotein</keyword>
<evidence type="ECO:0000256" key="5">
    <source>
        <dbReference type="ARBA" id="ARBA00023268"/>
    </source>
</evidence>
<feature type="domain" description="Ketosynthase family 3 (KS3)" evidence="8">
    <location>
        <begin position="33"/>
        <end position="458"/>
    </location>
</feature>
<evidence type="ECO:0000256" key="7">
    <source>
        <dbReference type="RuleBase" id="RU003694"/>
    </source>
</evidence>
<dbReference type="Pfam" id="PF08990">
    <property type="entry name" value="Docking"/>
    <property type="match status" value="1"/>
</dbReference>
<dbReference type="SMART" id="SM00825">
    <property type="entry name" value="PKS_KS"/>
    <property type="match status" value="1"/>
</dbReference>
<organism evidence="9 10">
    <name type="scientific">Streptomyces chrestomyceticus JCM 4735</name>
    <dbReference type="NCBI Taxonomy" id="1306181"/>
    <lineage>
        <taxon>Bacteria</taxon>
        <taxon>Bacillati</taxon>
        <taxon>Actinomycetota</taxon>
        <taxon>Actinomycetes</taxon>
        <taxon>Kitasatosporales</taxon>
        <taxon>Streptomycetaceae</taxon>
        <taxon>Streptomyces</taxon>
    </lineage>
</organism>
<evidence type="ECO:0000256" key="1">
    <source>
        <dbReference type="ARBA" id="ARBA00001957"/>
    </source>
</evidence>
<dbReference type="InterPro" id="IPR036299">
    <property type="entry name" value="Polyketide_synth_docking_sf"/>
</dbReference>
<dbReference type="InterPro" id="IPR050091">
    <property type="entry name" value="PKS_NRPS_Biosynth_Enz"/>
</dbReference>
<evidence type="ECO:0000256" key="2">
    <source>
        <dbReference type="ARBA" id="ARBA00022450"/>
    </source>
</evidence>
<dbReference type="GO" id="GO:0006633">
    <property type="term" value="P:fatty acid biosynthetic process"/>
    <property type="evidence" value="ECO:0007669"/>
    <property type="project" value="InterPro"/>
</dbReference>